<evidence type="ECO:0000313" key="5">
    <source>
        <dbReference type="EMBL" id="AKT37988.1"/>
    </source>
</evidence>
<feature type="repeat" description="ANK" evidence="3">
    <location>
        <begin position="145"/>
        <end position="180"/>
    </location>
</feature>
<dbReference type="Pfam" id="PF12796">
    <property type="entry name" value="Ank_2"/>
    <property type="match status" value="1"/>
</dbReference>
<feature type="domain" description="Knr4/Smi1-like" evidence="4">
    <location>
        <begin position="244"/>
        <end position="386"/>
    </location>
</feature>
<evidence type="ECO:0000256" key="1">
    <source>
        <dbReference type="ARBA" id="ARBA00022737"/>
    </source>
</evidence>
<evidence type="ECO:0000256" key="2">
    <source>
        <dbReference type="ARBA" id="ARBA00023043"/>
    </source>
</evidence>
<organism evidence="5 6">
    <name type="scientific">Chondromyces crocatus</name>
    <dbReference type="NCBI Taxonomy" id="52"/>
    <lineage>
        <taxon>Bacteria</taxon>
        <taxon>Pseudomonadati</taxon>
        <taxon>Myxococcota</taxon>
        <taxon>Polyangia</taxon>
        <taxon>Polyangiales</taxon>
        <taxon>Polyangiaceae</taxon>
        <taxon>Chondromyces</taxon>
    </lineage>
</organism>
<dbReference type="OrthoDB" id="8410839at2"/>
<dbReference type="SMART" id="SM00248">
    <property type="entry name" value="ANK"/>
    <property type="match status" value="5"/>
</dbReference>
<dbReference type="Gene3D" id="1.25.40.20">
    <property type="entry name" value="Ankyrin repeat-containing domain"/>
    <property type="match status" value="2"/>
</dbReference>
<dbReference type="EMBL" id="CP012159">
    <property type="protein sequence ID" value="AKT37988.1"/>
    <property type="molecule type" value="Genomic_DNA"/>
</dbReference>
<dbReference type="Gene3D" id="3.40.1580.10">
    <property type="entry name" value="SMI1/KNR4-like"/>
    <property type="match status" value="1"/>
</dbReference>
<evidence type="ECO:0000256" key="3">
    <source>
        <dbReference type="PROSITE-ProRule" id="PRU00023"/>
    </source>
</evidence>
<dbReference type="InterPro" id="IPR037883">
    <property type="entry name" value="Knr4/Smi1-like_sf"/>
</dbReference>
<dbReference type="Pfam" id="PF13637">
    <property type="entry name" value="Ank_4"/>
    <property type="match status" value="1"/>
</dbReference>
<dbReference type="SMART" id="SM00860">
    <property type="entry name" value="SMI1_KNR4"/>
    <property type="match status" value="1"/>
</dbReference>
<dbReference type="InterPro" id="IPR036770">
    <property type="entry name" value="Ankyrin_rpt-contain_sf"/>
</dbReference>
<dbReference type="SUPFAM" id="SSF160631">
    <property type="entry name" value="SMI1/KNR4-like"/>
    <property type="match status" value="1"/>
</dbReference>
<dbReference type="PROSITE" id="PS50297">
    <property type="entry name" value="ANK_REP_REGION"/>
    <property type="match status" value="2"/>
</dbReference>
<evidence type="ECO:0000259" key="4">
    <source>
        <dbReference type="SMART" id="SM00860"/>
    </source>
</evidence>
<dbReference type="InterPro" id="IPR018958">
    <property type="entry name" value="Knr4/Smi1-like_dom"/>
</dbReference>
<dbReference type="PANTHER" id="PTHR24171:SF10">
    <property type="entry name" value="ANKYRIN REPEAT DOMAIN-CONTAINING PROTEIN 29-LIKE"/>
    <property type="match status" value="1"/>
</dbReference>
<accession>A0A0K1EBM9</accession>
<dbReference type="SUPFAM" id="SSF48403">
    <property type="entry name" value="Ankyrin repeat"/>
    <property type="match status" value="1"/>
</dbReference>
<protein>
    <recommendedName>
        <fullName evidence="4">Knr4/Smi1-like domain-containing protein</fullName>
    </recommendedName>
</protein>
<dbReference type="Proteomes" id="UP000067626">
    <property type="component" value="Chromosome"/>
</dbReference>
<keyword evidence="2 3" id="KW-0040">ANK repeat</keyword>
<reference evidence="5 6" key="1">
    <citation type="submission" date="2015-07" db="EMBL/GenBank/DDBJ databases">
        <title>Genome analysis of myxobacterium Chondromyces crocatus Cm c5 reveals a high potential for natural compound synthesis and the genetic basis for the loss of fruiting body formation.</title>
        <authorList>
            <person name="Zaburannyi N."/>
            <person name="Bunk B."/>
            <person name="Maier J."/>
            <person name="Overmann J."/>
            <person name="Mueller R."/>
        </authorList>
    </citation>
    <scope>NUCLEOTIDE SEQUENCE [LARGE SCALE GENOMIC DNA]</scope>
    <source>
        <strain evidence="5 6">Cm c5</strain>
    </source>
</reference>
<dbReference type="PATRIC" id="fig|52.7.peg.2293"/>
<dbReference type="InterPro" id="IPR002110">
    <property type="entry name" value="Ankyrin_rpt"/>
</dbReference>
<sequence>MTPPTSQQASQLIDAVTDGETSTVTKLLKAGADPDTRTEDGEPVLSVACSEGDLATVSALLDAGAEVDALDGLDEPPLASAAAEGHVDLIARLVAAGADVHLRFGEDEHTHLTRALDVNLVMEPSLQVIEALLAAGVDPNTPSGNGWSPLHYAASFEEPGLVDIIDALVARGADPKRPSPRGIYAIDLAERHAPDEVKARLLAHGSPTLDEAALLRVQAFWARIRQWLTKHAPTYEARIARAASASPQDIEALEARLGASLPPDFRAHLLLFGKGGATSADRAWFYEYTGLSIAEIIDRWEGLEELRQKGTFADATPHELDRDDDKVKWTWWHRGWIPFAEDGGGNLFCVDVDPEPEGSRGQIICWEMHSGPVGPRADDFDTFLDEYHEEMMQGRLEYTGETLCRK</sequence>
<dbReference type="PANTHER" id="PTHR24171">
    <property type="entry name" value="ANKYRIN REPEAT DOMAIN-CONTAINING PROTEIN 39-RELATED"/>
    <property type="match status" value="1"/>
</dbReference>
<keyword evidence="6" id="KW-1185">Reference proteome</keyword>
<feature type="repeat" description="ANK" evidence="3">
    <location>
        <begin position="40"/>
        <end position="72"/>
    </location>
</feature>
<proteinExistence type="predicted"/>
<dbReference type="RefSeq" id="WP_156338433.1">
    <property type="nucleotide sequence ID" value="NZ_CP012159.1"/>
</dbReference>
<dbReference type="STRING" id="52.CMC5_021290"/>
<gene>
    <name evidence="5" type="ORF">CMC5_021290</name>
</gene>
<dbReference type="Pfam" id="PF09346">
    <property type="entry name" value="SMI1_KNR4"/>
    <property type="match status" value="1"/>
</dbReference>
<dbReference type="AlphaFoldDB" id="A0A0K1EBM9"/>
<dbReference type="PROSITE" id="PS50088">
    <property type="entry name" value="ANK_REPEAT"/>
    <property type="match status" value="2"/>
</dbReference>
<evidence type="ECO:0000313" key="6">
    <source>
        <dbReference type="Proteomes" id="UP000067626"/>
    </source>
</evidence>
<name>A0A0K1EBM9_CHOCO</name>
<dbReference type="KEGG" id="ccro:CMC5_021290"/>
<keyword evidence="1" id="KW-0677">Repeat</keyword>